<evidence type="ECO:0000256" key="6">
    <source>
        <dbReference type="ARBA" id="ARBA00030350"/>
    </source>
</evidence>
<keyword evidence="8" id="KW-0812">Transmembrane</keyword>
<reference evidence="9" key="1">
    <citation type="submission" date="2021-01" db="UniProtKB">
        <authorList>
            <consortium name="EnsemblPlants"/>
        </authorList>
    </citation>
    <scope>IDENTIFICATION</scope>
</reference>
<keyword evidence="5" id="KW-0119">Carbohydrate metabolism</keyword>
<dbReference type="AlphaFoldDB" id="A0A7N0UTL9"/>
<keyword evidence="2" id="KW-0328">Glycosyltransferase</keyword>
<keyword evidence="4" id="KW-0294">Fucose metabolism</keyword>
<dbReference type="Gramene" id="Kaladp0086s0066.1.v1.1">
    <property type="protein sequence ID" value="Kaladp0086s0066.1.v1.1"/>
    <property type="gene ID" value="Kaladp0086s0066.v1.1"/>
</dbReference>
<evidence type="ECO:0000256" key="7">
    <source>
        <dbReference type="SAM" id="MobiDB-lite"/>
    </source>
</evidence>
<evidence type="ECO:0000256" key="4">
    <source>
        <dbReference type="ARBA" id="ARBA00023253"/>
    </source>
</evidence>
<accession>A0A7N0UTL9</accession>
<keyword evidence="3" id="KW-0808">Transferase</keyword>
<dbReference type="PANTHER" id="PTHR31288:SF8">
    <property type="entry name" value="O-FUCOSYLTRANSFERASE 10-RELATED"/>
    <property type="match status" value="1"/>
</dbReference>
<evidence type="ECO:0000256" key="3">
    <source>
        <dbReference type="ARBA" id="ARBA00022679"/>
    </source>
</evidence>
<dbReference type="GO" id="GO:0016757">
    <property type="term" value="F:glycosyltransferase activity"/>
    <property type="evidence" value="ECO:0007669"/>
    <property type="project" value="UniProtKB-KW"/>
</dbReference>
<name>A0A7N0UTL9_KALFE</name>
<sequence length="568" mass="63952">MAVPVLKPKAANGSADGTDRSSSPSPPHSPPSPRRNLNAPLLRRRSRSKSQSQPLAGMLLRRYLRYLVVLPLFYFSGLLMCVGPFSAFLRQASPPGTVYRSHELFQKLWHDIEADNQTKIELSSVWKQKRRPKPLKPCPNTTAVLSHDQEVSSFSGYLIVGANGGLNQQRAAICNAVAVAGLLNAKLVIPRFEFHGVWRDSSEFGDIYDEEHFIATLKGHVEVVRMLPEEVMKAYNHSMANIPNIRVQAWATVNYYLEEVYPVLRTKGAIRIAPFANRLSMNVPPHVQFLRCLANYKALRFSSSISTLAKKVVSRMIDNSSKTGGQYVSVHLRFEEDMVAFSCCVYDGGDTEKVEMDLLREKGWKGKFTRKDRVIRPGVNRVNGKCPLTPLEVGMMLRGMGFDNNTSIYLASGKIYRASRHLAPLLKMFPHIYTKDSLATADELEPFKGYSSRLAALDYLVCLYSEAFVTTQGGNFPQFMMGHRRFLYDGHAKTIKPDKSKLVLIMQDMSISWGDFKDQMQAMLVESDRVGIMVPRPRKSTKKASIYTFPLPDCSCLQKPQNLTLKAR</sequence>
<dbReference type="CDD" id="cd11299">
    <property type="entry name" value="O-FucT_plant"/>
    <property type="match status" value="1"/>
</dbReference>
<evidence type="ECO:0000256" key="1">
    <source>
        <dbReference type="ARBA" id="ARBA00007737"/>
    </source>
</evidence>
<dbReference type="EnsemblPlants" id="Kaladp0086s0066.1.v1.1">
    <property type="protein sequence ID" value="Kaladp0086s0066.1.v1.1"/>
    <property type="gene ID" value="Kaladp0086s0066.v1.1"/>
</dbReference>
<dbReference type="Proteomes" id="UP000594263">
    <property type="component" value="Unplaced"/>
</dbReference>
<evidence type="ECO:0000256" key="8">
    <source>
        <dbReference type="SAM" id="Phobius"/>
    </source>
</evidence>
<dbReference type="GO" id="GO:0006004">
    <property type="term" value="P:fucose metabolic process"/>
    <property type="evidence" value="ECO:0007669"/>
    <property type="project" value="UniProtKB-KW"/>
</dbReference>
<feature type="region of interest" description="Disordered" evidence="7">
    <location>
        <begin position="1"/>
        <end position="51"/>
    </location>
</feature>
<evidence type="ECO:0000313" key="10">
    <source>
        <dbReference type="Proteomes" id="UP000594263"/>
    </source>
</evidence>
<keyword evidence="8" id="KW-1133">Transmembrane helix</keyword>
<feature type="compositionally biased region" description="Pro residues" evidence="7">
    <location>
        <begin position="24"/>
        <end position="33"/>
    </location>
</feature>
<keyword evidence="8" id="KW-0472">Membrane</keyword>
<feature type="transmembrane region" description="Helical" evidence="8">
    <location>
        <begin position="66"/>
        <end position="89"/>
    </location>
</feature>
<dbReference type="PANTHER" id="PTHR31288">
    <property type="entry name" value="O-FUCOSYLTRANSFERASE FAMILY PROTEIN"/>
    <property type="match status" value="1"/>
</dbReference>
<evidence type="ECO:0000256" key="2">
    <source>
        <dbReference type="ARBA" id="ARBA00022676"/>
    </source>
</evidence>
<evidence type="ECO:0000313" key="9">
    <source>
        <dbReference type="EnsemblPlants" id="Kaladp0086s0066.1.v1.1"/>
    </source>
</evidence>
<proteinExistence type="inferred from homology"/>
<keyword evidence="10" id="KW-1185">Reference proteome</keyword>
<organism evidence="9 10">
    <name type="scientific">Kalanchoe fedtschenkoi</name>
    <name type="common">Lavender scallops</name>
    <name type="synonym">South American air plant</name>
    <dbReference type="NCBI Taxonomy" id="63787"/>
    <lineage>
        <taxon>Eukaryota</taxon>
        <taxon>Viridiplantae</taxon>
        <taxon>Streptophyta</taxon>
        <taxon>Embryophyta</taxon>
        <taxon>Tracheophyta</taxon>
        <taxon>Spermatophyta</taxon>
        <taxon>Magnoliopsida</taxon>
        <taxon>eudicotyledons</taxon>
        <taxon>Gunneridae</taxon>
        <taxon>Pentapetalae</taxon>
        <taxon>Saxifragales</taxon>
        <taxon>Crassulaceae</taxon>
        <taxon>Kalanchoe</taxon>
    </lineage>
</organism>
<dbReference type="InterPro" id="IPR024709">
    <property type="entry name" value="FucosylTrfase_pln"/>
</dbReference>
<dbReference type="PIRSF" id="PIRSF009360">
    <property type="entry name" value="UCP009360"/>
    <property type="match status" value="1"/>
</dbReference>
<dbReference type="Pfam" id="PF10250">
    <property type="entry name" value="O-FucT"/>
    <property type="match status" value="1"/>
</dbReference>
<dbReference type="InterPro" id="IPR019378">
    <property type="entry name" value="GDP-Fuc_O-FucTrfase"/>
</dbReference>
<protein>
    <recommendedName>
        <fullName evidence="6">O-fucosyltransferase family protein</fullName>
    </recommendedName>
</protein>
<evidence type="ECO:0000256" key="5">
    <source>
        <dbReference type="ARBA" id="ARBA00023277"/>
    </source>
</evidence>
<comment type="similarity">
    <text evidence="1">Belongs to the glycosyltransferase GT106 family.</text>
</comment>
<dbReference type="OMA" id="HNYNMSN"/>